<gene>
    <name evidence="2" type="ORF">HMPREF0731_0229</name>
</gene>
<reference evidence="2 3" key="1">
    <citation type="submission" date="2010-04" db="EMBL/GenBank/DDBJ databases">
        <authorList>
            <person name="Qin X."/>
            <person name="Bachman B."/>
            <person name="Battles P."/>
            <person name="Bell A."/>
            <person name="Bess C."/>
            <person name="Bickham C."/>
            <person name="Chaboub L."/>
            <person name="Chen D."/>
            <person name="Coyle M."/>
            <person name="Deiros D.R."/>
            <person name="Dinh H."/>
            <person name="Forbes L."/>
            <person name="Fowler G."/>
            <person name="Francisco L."/>
            <person name="Fu Q."/>
            <person name="Gubbala S."/>
            <person name="Hale W."/>
            <person name="Han Y."/>
            <person name="Hemphill L."/>
            <person name="Highlander S.K."/>
            <person name="Hirani K."/>
            <person name="Hogues M."/>
            <person name="Jackson L."/>
            <person name="Jakkamsetti A."/>
            <person name="Javaid M."/>
            <person name="Jiang H."/>
            <person name="Korchina V."/>
            <person name="Kovar C."/>
            <person name="Lara F."/>
            <person name="Lee S."/>
            <person name="Mata R."/>
            <person name="Mathew T."/>
            <person name="Moen C."/>
            <person name="Morales K."/>
            <person name="Munidasa M."/>
            <person name="Nazareth L."/>
            <person name="Ngo R."/>
            <person name="Nguyen L."/>
            <person name="Okwuonu G."/>
            <person name="Ongeri F."/>
            <person name="Patil S."/>
            <person name="Petrosino J."/>
            <person name="Pham C."/>
            <person name="Pham P."/>
            <person name="Pu L.-L."/>
            <person name="Puazo M."/>
            <person name="Raj R."/>
            <person name="Reid J."/>
            <person name="Rouhana J."/>
            <person name="Saada N."/>
            <person name="Shang Y."/>
            <person name="Simmons D."/>
            <person name="Thornton R."/>
            <person name="Warren J."/>
            <person name="Weissenberger G."/>
            <person name="Zhang J."/>
            <person name="Zhang L."/>
            <person name="Zhou C."/>
            <person name="Zhu D."/>
            <person name="Muzny D."/>
            <person name="Worley K."/>
            <person name="Gibbs R."/>
        </authorList>
    </citation>
    <scope>NUCLEOTIDE SEQUENCE [LARGE SCALE GENOMIC DNA]</scope>
    <source>
        <strain evidence="2 3">ATCC 49957</strain>
    </source>
</reference>
<proteinExistence type="predicted"/>
<dbReference type="Pfam" id="PF08376">
    <property type="entry name" value="NIT"/>
    <property type="match status" value="1"/>
</dbReference>
<evidence type="ECO:0000259" key="1">
    <source>
        <dbReference type="Pfam" id="PF08376"/>
    </source>
</evidence>
<evidence type="ECO:0000313" key="2">
    <source>
        <dbReference type="EMBL" id="EFH13549.1"/>
    </source>
</evidence>
<dbReference type="RefSeq" id="WP_007006635.1">
    <property type="nucleotide sequence ID" value="NZ_GG771235.1"/>
</dbReference>
<sequence length="191" mass="20493">RRRADAALAQPRPAREAGLPEQWWTGMSGMIEASQALRLAQQVEDEGAEARLAALQELKHFAWVASEYLGRERGTMAGLLARAAPLTPLQLEQLAMHRGRVETAWGMIEAMLEHGAGAPLAGAAEAARQRLFGPFQQTRRAVYAAGVAGQPYPVSGEQWWQDSTAVIDQLRGLSNAAGAEAARLAATLAAE</sequence>
<dbReference type="EMBL" id="ADVL01000051">
    <property type="protein sequence ID" value="EFH13549.1"/>
    <property type="molecule type" value="Genomic_DNA"/>
</dbReference>
<dbReference type="HOGENOM" id="CLU_1424352_0_0_5"/>
<dbReference type="InterPro" id="IPR013587">
    <property type="entry name" value="Nitrate/nitrite_sensing"/>
</dbReference>
<evidence type="ECO:0000313" key="3">
    <source>
        <dbReference type="Proteomes" id="UP000005324"/>
    </source>
</evidence>
<comment type="caution">
    <text evidence="2">The sequence shown here is derived from an EMBL/GenBank/DDBJ whole genome shotgun (WGS) entry which is preliminary data.</text>
</comment>
<organism evidence="2 3">
    <name type="scientific">Pseudoroseomonas cervicalis ATCC 49957</name>
    <dbReference type="NCBI Taxonomy" id="525371"/>
    <lineage>
        <taxon>Bacteria</taxon>
        <taxon>Pseudomonadati</taxon>
        <taxon>Pseudomonadota</taxon>
        <taxon>Alphaproteobacteria</taxon>
        <taxon>Acetobacterales</taxon>
        <taxon>Roseomonadaceae</taxon>
        <taxon>Roseomonas</taxon>
    </lineage>
</organism>
<accession>D5RGM0</accession>
<feature type="non-terminal residue" evidence="2">
    <location>
        <position position="1"/>
    </location>
</feature>
<protein>
    <recommendedName>
        <fullName evidence="1">Nitrate/nitrite sensing protein domain-containing protein</fullName>
    </recommendedName>
</protein>
<feature type="non-terminal residue" evidence="2">
    <location>
        <position position="191"/>
    </location>
</feature>
<feature type="domain" description="Nitrate/nitrite sensing protein" evidence="1">
    <location>
        <begin position="35"/>
        <end position="180"/>
    </location>
</feature>
<dbReference type="AlphaFoldDB" id="D5RGM0"/>
<keyword evidence="3" id="KW-1185">Reference proteome</keyword>
<dbReference type="Proteomes" id="UP000005324">
    <property type="component" value="Unassembled WGS sequence"/>
</dbReference>
<name>D5RGM0_9PROT</name>